<evidence type="ECO:0000256" key="8">
    <source>
        <dbReference type="ARBA" id="ARBA00031423"/>
    </source>
</evidence>
<dbReference type="InterPro" id="IPR003385">
    <property type="entry name" value="Glyco_hydro_77"/>
</dbReference>
<evidence type="ECO:0000259" key="11">
    <source>
        <dbReference type="Pfam" id="PF21226"/>
    </source>
</evidence>
<dbReference type="EMBL" id="WOBO01000005">
    <property type="protein sequence ID" value="MUK45019.1"/>
    <property type="molecule type" value="Genomic_DNA"/>
</dbReference>
<organism evidence="12 13">
    <name type="scientific">Aliivibrio fischeri</name>
    <name type="common">Vibrio fischeri</name>
    <dbReference type="NCBI Taxonomy" id="668"/>
    <lineage>
        <taxon>Bacteria</taxon>
        <taxon>Pseudomonadati</taxon>
        <taxon>Pseudomonadota</taxon>
        <taxon>Gammaproteobacteria</taxon>
        <taxon>Vibrionales</taxon>
        <taxon>Vibrionaceae</taxon>
        <taxon>Aliivibrio</taxon>
    </lineage>
</organism>
<dbReference type="GO" id="GO:0004134">
    <property type="term" value="F:4-alpha-glucanotransferase activity"/>
    <property type="evidence" value="ECO:0007669"/>
    <property type="project" value="UniProtKB-EC"/>
</dbReference>
<evidence type="ECO:0000256" key="6">
    <source>
        <dbReference type="ARBA" id="ARBA00022679"/>
    </source>
</evidence>
<evidence type="ECO:0000256" key="3">
    <source>
        <dbReference type="ARBA" id="ARBA00012560"/>
    </source>
</evidence>
<dbReference type="Gene3D" id="3.20.20.80">
    <property type="entry name" value="Glycosidases"/>
    <property type="match status" value="1"/>
</dbReference>
<proteinExistence type="inferred from homology"/>
<dbReference type="SUPFAM" id="SSF51445">
    <property type="entry name" value="(Trans)glycosidases"/>
    <property type="match status" value="1"/>
</dbReference>
<evidence type="ECO:0000256" key="1">
    <source>
        <dbReference type="ARBA" id="ARBA00000439"/>
    </source>
</evidence>
<dbReference type="InterPro" id="IPR048458">
    <property type="entry name" value="MalQ_N"/>
</dbReference>
<dbReference type="GO" id="GO:0005975">
    <property type="term" value="P:carbohydrate metabolic process"/>
    <property type="evidence" value="ECO:0007669"/>
    <property type="project" value="InterPro"/>
</dbReference>
<dbReference type="CDD" id="cd00093">
    <property type="entry name" value="HTH_XRE"/>
    <property type="match status" value="1"/>
</dbReference>
<dbReference type="EC" id="2.4.1.25" evidence="3 10"/>
<sequence>MRAVSYCPWRKAMKDNNNVLHQVAELAGLKNSYVSAWGNEAKVSDETLIRLLASLGYDTKNDKTLLSSAEKKHKKDVLSTVQVVRDNEPLQVEMNLGKSARISEFSWKITTEEGEVLEGYLQSQIVSDERENDGTLLFSLPTLPWGYHKLEVIRKRRKAPYEMTLIVTPKACFKQDAMLKGKKMWGPSVQLYTLRTPHNWGIGDFGDLKQLVGDIAVRGGDFVGLNPIHSLFPANPEGASPYSPSSRRWLNILYIDVCSVPEFALCNQAQELVGSAEFQQRLADARQSHWVNYSEVSALKMSVLPLLFSEFKTRHLDKKSARAKAFLEFVAEGGESLLHQAAFDALHNSLYSQDNSIWGWPVFPHELQHFDNKAVQKYIADNRDQVDLYMYLQWVAFTQINDVQQFAENKGMDVGLYRDLAVGVADSGSETWADHGNLCLDVSIGAPPDILGPLGQNWGLPPLNPHTLKETSYEAYVQLLRANMKACGALRIDHVLGLLRLWWIPKGEDATKGAYMHYPVEDMLSILALESHRYQCSVIGEDLGTVPDEIVDLLAEAGIHSYKVFFFETSEDGGFYSPTHYQEQSMSALCTHDMPTLRGFWHCDDLKMGEEIGLYPDPEQLKELFNTRAESKQEILNSVDFHGYLPEGVGRDASFVPMDRYLSDALQCHLAAGSSTLLSLQLEDWLEMDKPVNIPGTVNEYPNWRRKLSVTLDDIFNRPQVNELTKRLTDIRAQASQK</sequence>
<keyword evidence="6 10" id="KW-0808">Transferase</keyword>
<dbReference type="InterPro" id="IPR001387">
    <property type="entry name" value="Cro/C1-type_HTH"/>
</dbReference>
<evidence type="ECO:0000256" key="5">
    <source>
        <dbReference type="ARBA" id="ARBA00022676"/>
    </source>
</evidence>
<dbReference type="Pfam" id="PF21226">
    <property type="entry name" value="MalQ_N"/>
    <property type="match status" value="1"/>
</dbReference>
<dbReference type="AlphaFoldDB" id="A0A6N3YVV7"/>
<protein>
    <recommendedName>
        <fullName evidence="4 10">4-alpha-glucanotransferase</fullName>
        <ecNumber evidence="3 10">2.4.1.25</ecNumber>
    </recommendedName>
    <alternativeName>
        <fullName evidence="8 10">Amylomaltase</fullName>
    </alternativeName>
    <alternativeName>
        <fullName evidence="9 10">Disproportionating enzyme</fullName>
    </alternativeName>
</protein>
<dbReference type="NCBIfam" id="NF008274">
    <property type="entry name" value="PRK11052.1"/>
    <property type="match status" value="1"/>
</dbReference>
<evidence type="ECO:0000256" key="10">
    <source>
        <dbReference type="RuleBase" id="RU361207"/>
    </source>
</evidence>
<evidence type="ECO:0000256" key="4">
    <source>
        <dbReference type="ARBA" id="ARBA00020295"/>
    </source>
</evidence>
<dbReference type="InterPro" id="IPR017853">
    <property type="entry name" value="GH"/>
</dbReference>
<accession>A0A6N3YVV7</accession>
<name>A0A6N3YVV7_ALIFS</name>
<feature type="domain" description="MalQ N-terminal beta-sandwich" evidence="11">
    <location>
        <begin position="78"/>
        <end position="169"/>
    </location>
</feature>
<evidence type="ECO:0000313" key="12">
    <source>
        <dbReference type="EMBL" id="MUK45019.1"/>
    </source>
</evidence>
<evidence type="ECO:0000256" key="9">
    <source>
        <dbReference type="ARBA" id="ARBA00031501"/>
    </source>
</evidence>
<evidence type="ECO:0000313" key="13">
    <source>
        <dbReference type="Proteomes" id="UP000435323"/>
    </source>
</evidence>
<reference evidence="12 13" key="1">
    <citation type="submission" date="2019-11" db="EMBL/GenBank/DDBJ databases">
        <title>Using colonization assays and comparative genomics to discover symbiosis behaviors and factors in Vibrio fischeri.</title>
        <authorList>
            <person name="Bongrand C."/>
            <person name="Moriano-Gutierrez S."/>
            <person name="Arevalo P."/>
            <person name="Mcfall-Ngai M."/>
            <person name="Visick K."/>
            <person name="Polz M.F."/>
            <person name="Ruby E.G."/>
        </authorList>
    </citation>
    <scope>NUCLEOTIDE SEQUENCE [LARGE SCALE GENOMIC DNA]</scope>
    <source>
        <strain evidence="13">emors.3.2</strain>
    </source>
</reference>
<dbReference type="Proteomes" id="UP000435323">
    <property type="component" value="Unassembled WGS sequence"/>
</dbReference>
<dbReference type="PANTHER" id="PTHR32438">
    <property type="entry name" value="4-ALPHA-GLUCANOTRANSFERASE DPE1, CHLOROPLASTIC/AMYLOPLASTIC"/>
    <property type="match status" value="1"/>
</dbReference>
<keyword evidence="5 10" id="KW-0328">Glycosyltransferase</keyword>
<gene>
    <name evidence="12" type="primary">malQ</name>
    <name evidence="12" type="ORF">GNP77_06450</name>
</gene>
<keyword evidence="7 10" id="KW-0119">Carbohydrate metabolism</keyword>
<dbReference type="Pfam" id="PF02446">
    <property type="entry name" value="Glyco_hydro_77"/>
    <property type="match status" value="1"/>
</dbReference>
<evidence type="ECO:0000256" key="2">
    <source>
        <dbReference type="ARBA" id="ARBA00005684"/>
    </source>
</evidence>
<comment type="catalytic activity">
    <reaction evidence="1 10">
        <text>Transfers a segment of a (1-&gt;4)-alpha-D-glucan to a new position in an acceptor, which may be glucose or a (1-&gt;4)-alpha-D-glucan.</text>
        <dbReference type="EC" id="2.4.1.25"/>
    </reaction>
</comment>
<evidence type="ECO:0000256" key="7">
    <source>
        <dbReference type="ARBA" id="ARBA00023277"/>
    </source>
</evidence>
<comment type="similarity">
    <text evidence="2 10">Belongs to the disproportionating enzyme family.</text>
</comment>
<dbReference type="PANTHER" id="PTHR32438:SF5">
    <property type="entry name" value="4-ALPHA-GLUCANOTRANSFERASE DPE1, CHLOROPLASTIC_AMYLOPLASTIC"/>
    <property type="match status" value="1"/>
</dbReference>
<comment type="caution">
    <text evidence="12">The sequence shown here is derived from an EMBL/GenBank/DDBJ whole genome shotgun (WGS) entry which is preliminary data.</text>
</comment>
<dbReference type="NCBIfam" id="TIGR00217">
    <property type="entry name" value="malQ"/>
    <property type="match status" value="1"/>
</dbReference>